<protein>
    <submittedName>
        <fullName evidence="1">Uncharacterized protein</fullName>
    </submittedName>
</protein>
<comment type="caution">
    <text evidence="1">The sequence shown here is derived from an EMBL/GenBank/DDBJ whole genome shotgun (WGS) entry which is preliminary data.</text>
</comment>
<gene>
    <name evidence="1" type="ORF">Daus18300_006397</name>
</gene>
<keyword evidence="2" id="KW-1185">Reference proteome</keyword>
<reference evidence="1 2" key="1">
    <citation type="journal article" date="2024" name="IMA Fungus">
        <title>IMA Genome - F19 : A genome assembly and annotation guide to empower mycologists, including annotated draft genome sequences of Ceratocystis pirilliformis, Diaporthe australafricana, Fusarium ophioides, Paecilomyces lecythidis, and Sporothrix stenoceras.</title>
        <authorList>
            <person name="Aylward J."/>
            <person name="Wilson A.M."/>
            <person name="Visagie C.M."/>
            <person name="Spraker J."/>
            <person name="Barnes I."/>
            <person name="Buitendag C."/>
            <person name="Ceriani C."/>
            <person name="Del Mar Angel L."/>
            <person name="du Plessis D."/>
            <person name="Fuchs T."/>
            <person name="Gasser K."/>
            <person name="Kramer D."/>
            <person name="Li W."/>
            <person name="Munsamy K."/>
            <person name="Piso A."/>
            <person name="Price J.L."/>
            <person name="Sonnekus B."/>
            <person name="Thomas C."/>
            <person name="van der Nest A."/>
            <person name="van Dijk A."/>
            <person name="van Heerden A."/>
            <person name="van Vuuren N."/>
            <person name="Yilmaz N."/>
            <person name="Duong T.A."/>
            <person name="van der Merwe N.A."/>
            <person name="Wingfield M.J."/>
            <person name="Wingfield B.D."/>
        </authorList>
    </citation>
    <scope>NUCLEOTIDE SEQUENCE [LARGE SCALE GENOMIC DNA]</scope>
    <source>
        <strain evidence="1 2">CMW 18300</strain>
    </source>
</reference>
<name>A0ABR3WUM0_9PEZI</name>
<evidence type="ECO:0000313" key="1">
    <source>
        <dbReference type="EMBL" id="KAL1867278.1"/>
    </source>
</evidence>
<evidence type="ECO:0000313" key="2">
    <source>
        <dbReference type="Proteomes" id="UP001583177"/>
    </source>
</evidence>
<dbReference type="EMBL" id="JAWRVE010000051">
    <property type="protein sequence ID" value="KAL1867278.1"/>
    <property type="molecule type" value="Genomic_DNA"/>
</dbReference>
<organism evidence="1 2">
    <name type="scientific">Diaporthe australafricana</name>
    <dbReference type="NCBI Taxonomy" id="127596"/>
    <lineage>
        <taxon>Eukaryota</taxon>
        <taxon>Fungi</taxon>
        <taxon>Dikarya</taxon>
        <taxon>Ascomycota</taxon>
        <taxon>Pezizomycotina</taxon>
        <taxon>Sordariomycetes</taxon>
        <taxon>Sordariomycetidae</taxon>
        <taxon>Diaporthales</taxon>
        <taxon>Diaporthaceae</taxon>
        <taxon>Diaporthe</taxon>
    </lineage>
</organism>
<dbReference type="Proteomes" id="UP001583177">
    <property type="component" value="Unassembled WGS sequence"/>
</dbReference>
<proteinExistence type="predicted"/>
<sequence>MPTAVKKMPGEIQDMILSYLLCSFPRPETTDPANDGKYIGEYVQCAHIPWNIDLRALDDPDPWVRKRASRVMLTINQFICVKSASINLLPMFNAAQVPIVASRLGPFGGDLVEKLSSFFILTHQIEKLGIIDAPRPSFKSSMTSTPKPWGRSLEYLKMLKLAGETVPEQQEFVILRRDLDIFCRALDGADSGYYQFGACTENKLTLHGPFRDILDEGIPIFSPSRFLQPYRATLRGFENFTVQSRIEDMKEALDISKEVRETVATPRIGKVVEDANRQMSKGDVQMALDQHAMAAHTHARASQELVWLYSRGILPRETADIPSPLLAELFFILERRQAAAWIEVLEKVKAAIDKAAQNGPDDAQARGELLKHCCRRCCVDLVYDTLMHQPPPPLRHLQTPQQTAMMLYQAAKSERLGDVGSKETWSMIHRAQRLAPQNLDIRCEAALIDKRVRAWDLRWISEDEMENNALALQMLSGPGEARDKWSA</sequence>
<accession>A0ABR3WUM0</accession>